<dbReference type="EMBL" id="CP036402">
    <property type="protein sequence ID" value="QBI20254.1"/>
    <property type="molecule type" value="Genomic_DNA"/>
</dbReference>
<evidence type="ECO:0000259" key="2">
    <source>
        <dbReference type="Pfam" id="PF07498"/>
    </source>
</evidence>
<feature type="compositionally biased region" description="Basic and acidic residues" evidence="1">
    <location>
        <begin position="191"/>
        <end position="201"/>
    </location>
</feature>
<dbReference type="Proteomes" id="UP000291469">
    <property type="component" value="Chromosome"/>
</dbReference>
<feature type="compositionally biased region" description="Polar residues" evidence="1">
    <location>
        <begin position="1"/>
        <end position="11"/>
    </location>
</feature>
<feature type="domain" description="Rho termination factor-like N-terminal" evidence="2">
    <location>
        <begin position="245"/>
        <end position="281"/>
    </location>
</feature>
<evidence type="ECO:0000313" key="4">
    <source>
        <dbReference type="Proteomes" id="UP000291469"/>
    </source>
</evidence>
<dbReference type="Pfam" id="PF07498">
    <property type="entry name" value="Rho_N"/>
    <property type="match status" value="1"/>
</dbReference>
<dbReference type="OrthoDB" id="215254at2"/>
<sequence length="281" mass="30501">MPTIPNFNEFTEQARKRTDEVAGQARKTVDEVAGQARKAVTETATNVRRAADAAGSDTERTVTTVLRDGAYATVGAGDAVVRQLREVGERLRAARTEAPEAVKQTADPEQVEQRVQELREQAQREYEQLVARGRTVVDRLSHSPVTERAREQSKQAQAQAKGVVTSARKTVDTATESAEKTVGRARQQVGEVREQAERTGEQAEQTVSHAKGAATATRTAAERTAEAASHAASTVGTGPPVEGLLEDRTVAELRELARQHDVPGRTGMNKAELIRALEQYQ</sequence>
<dbReference type="GO" id="GO:0006353">
    <property type="term" value="P:DNA-templated transcription termination"/>
    <property type="evidence" value="ECO:0007669"/>
    <property type="project" value="InterPro"/>
</dbReference>
<dbReference type="KEGG" id="erz:ER308_12220"/>
<dbReference type="InterPro" id="IPR011112">
    <property type="entry name" value="Rho-like_N"/>
</dbReference>
<organism evidence="3 4">
    <name type="scientific">Egibacter rhizosphaerae</name>
    <dbReference type="NCBI Taxonomy" id="1670831"/>
    <lineage>
        <taxon>Bacteria</taxon>
        <taxon>Bacillati</taxon>
        <taxon>Actinomycetota</taxon>
        <taxon>Nitriliruptoria</taxon>
        <taxon>Egibacterales</taxon>
        <taxon>Egibacteraceae</taxon>
        <taxon>Egibacter</taxon>
    </lineage>
</organism>
<feature type="region of interest" description="Disordered" evidence="1">
    <location>
        <begin position="1"/>
        <end position="37"/>
    </location>
</feature>
<gene>
    <name evidence="3" type="ORF">ER308_12220</name>
</gene>
<keyword evidence="4" id="KW-1185">Reference proteome</keyword>
<accession>A0A411YG54</accession>
<proteinExistence type="predicted"/>
<reference evidence="3 4" key="1">
    <citation type="submission" date="2019-01" db="EMBL/GenBank/DDBJ databases">
        <title>Egibacter rhizosphaerae EGI 80759T.</title>
        <authorList>
            <person name="Chen D.-D."/>
            <person name="Tian Y."/>
            <person name="Jiao J.-Y."/>
            <person name="Zhang X.-T."/>
            <person name="Zhang Y.-G."/>
            <person name="Zhang Y."/>
            <person name="Xiao M."/>
            <person name="Shu W.-S."/>
            <person name="Li W.-J."/>
        </authorList>
    </citation>
    <scope>NUCLEOTIDE SEQUENCE [LARGE SCALE GENOMIC DNA]</scope>
    <source>
        <strain evidence="3 4">EGI 80759</strain>
    </source>
</reference>
<dbReference type="Gene3D" id="1.20.5.1230">
    <property type="entry name" value="Apolipoprotein A-I"/>
    <property type="match status" value="1"/>
</dbReference>
<dbReference type="Gene3D" id="1.10.720.10">
    <property type="match status" value="1"/>
</dbReference>
<dbReference type="AlphaFoldDB" id="A0A411YG54"/>
<name>A0A411YG54_9ACTN</name>
<evidence type="ECO:0000313" key="3">
    <source>
        <dbReference type="EMBL" id="QBI20254.1"/>
    </source>
</evidence>
<evidence type="ECO:0000256" key="1">
    <source>
        <dbReference type="SAM" id="MobiDB-lite"/>
    </source>
</evidence>
<feature type="region of interest" description="Disordered" evidence="1">
    <location>
        <begin position="140"/>
        <end position="242"/>
    </location>
</feature>
<dbReference type="RefSeq" id="WP_131155251.1">
    <property type="nucleotide sequence ID" value="NZ_CP036402.1"/>
</dbReference>
<feature type="compositionally biased region" description="Basic and acidic residues" evidence="1">
    <location>
        <begin position="140"/>
        <end position="153"/>
    </location>
</feature>
<protein>
    <recommendedName>
        <fullName evidence="2">Rho termination factor-like N-terminal domain-containing protein</fullName>
    </recommendedName>
</protein>